<accession>A0ABT5T4X5</accession>
<feature type="coiled-coil region" evidence="1">
    <location>
        <begin position="64"/>
        <end position="98"/>
    </location>
</feature>
<keyword evidence="2" id="KW-0732">Signal</keyword>
<keyword evidence="4" id="KW-1185">Reference proteome</keyword>
<keyword evidence="1" id="KW-0175">Coiled coil</keyword>
<reference evidence="3" key="1">
    <citation type="submission" date="2023-02" db="EMBL/GenBank/DDBJ databases">
        <title>Description of Roseinatronobacter alkalisoli sp. nov., an alkaliphilic bacerium isolated from soda soil.</title>
        <authorList>
            <person name="Wei W."/>
        </authorList>
    </citation>
    <scope>NUCLEOTIDE SEQUENCE</scope>
    <source>
        <strain evidence="3">HJB301</strain>
    </source>
</reference>
<evidence type="ECO:0000313" key="4">
    <source>
        <dbReference type="Proteomes" id="UP001431784"/>
    </source>
</evidence>
<gene>
    <name evidence="3" type="ORF">PUT78_03245</name>
</gene>
<dbReference type="Proteomes" id="UP001431784">
    <property type="component" value="Unassembled WGS sequence"/>
</dbReference>
<evidence type="ECO:0000256" key="1">
    <source>
        <dbReference type="SAM" id="Coils"/>
    </source>
</evidence>
<evidence type="ECO:0000313" key="3">
    <source>
        <dbReference type="EMBL" id="MDD7970104.1"/>
    </source>
</evidence>
<dbReference type="EMBL" id="JAQZSM010000002">
    <property type="protein sequence ID" value="MDD7970104.1"/>
    <property type="molecule type" value="Genomic_DNA"/>
</dbReference>
<feature type="signal peptide" evidence="2">
    <location>
        <begin position="1"/>
        <end position="19"/>
    </location>
</feature>
<protein>
    <submittedName>
        <fullName evidence="3">OmpH family outer membrane protein</fullName>
    </submittedName>
</protein>
<dbReference type="InterPro" id="IPR005632">
    <property type="entry name" value="Chaperone_Skp"/>
</dbReference>
<comment type="caution">
    <text evidence="3">The sequence shown here is derived from an EMBL/GenBank/DDBJ whole genome shotgun (WGS) entry which is preliminary data.</text>
</comment>
<evidence type="ECO:0000256" key="2">
    <source>
        <dbReference type="SAM" id="SignalP"/>
    </source>
</evidence>
<feature type="chain" id="PRO_5046743533" evidence="2">
    <location>
        <begin position="20"/>
        <end position="200"/>
    </location>
</feature>
<dbReference type="RefSeq" id="WP_274350668.1">
    <property type="nucleotide sequence ID" value="NZ_JAQZSM010000002.1"/>
</dbReference>
<dbReference type="Gene3D" id="3.30.910.20">
    <property type="entry name" value="Skp domain"/>
    <property type="match status" value="1"/>
</dbReference>
<dbReference type="InterPro" id="IPR024930">
    <property type="entry name" value="Skp_dom_sf"/>
</dbReference>
<dbReference type="SMART" id="SM00935">
    <property type="entry name" value="OmpH"/>
    <property type="match status" value="1"/>
</dbReference>
<dbReference type="Pfam" id="PF03938">
    <property type="entry name" value="OmpH"/>
    <property type="match status" value="1"/>
</dbReference>
<proteinExistence type="predicted"/>
<dbReference type="SUPFAM" id="SSF111384">
    <property type="entry name" value="OmpH-like"/>
    <property type="match status" value="1"/>
</dbReference>
<name>A0ABT5T4X5_9RHOB</name>
<sequence>MMRPDWVLAWIGAAGIQLAAPGFAQGTQGFPLGQSFDEAAPTLQLRTLNEERLFRDSAFGQRVAAEIDAASRALELENEELLEQLTTRELELTEARATMPPVQFRAAAEAFDREAEAIRRSQAEKRQRLSMYEDAEQRRFFQLAAPVLQQVLVSEGAQVLIDSRAVIIGVSGMDMTDPSIAALNEGIGDGAPSPTPLRVP</sequence>
<organism evidence="3 4">
    <name type="scientific">Roseinatronobacter alkalisoli</name>
    <dbReference type="NCBI Taxonomy" id="3028235"/>
    <lineage>
        <taxon>Bacteria</taxon>
        <taxon>Pseudomonadati</taxon>
        <taxon>Pseudomonadota</taxon>
        <taxon>Alphaproteobacteria</taxon>
        <taxon>Rhodobacterales</taxon>
        <taxon>Paracoccaceae</taxon>
        <taxon>Roseinatronobacter</taxon>
    </lineage>
</organism>